<evidence type="ECO:0000256" key="5">
    <source>
        <dbReference type="ARBA" id="ARBA00022741"/>
    </source>
</evidence>
<evidence type="ECO:0000256" key="6">
    <source>
        <dbReference type="ARBA" id="ARBA00022840"/>
    </source>
</evidence>
<dbReference type="SUPFAM" id="SSF51984">
    <property type="entry name" value="MurCD N-terminal domain"/>
    <property type="match status" value="1"/>
</dbReference>
<protein>
    <recommendedName>
        <fullName evidence="7 8">UDP-N-acetylmuramoylalanine--D-glutamate ligase</fullName>
        <ecNumber evidence="7 8">6.3.2.9</ecNumber>
    </recommendedName>
    <alternativeName>
        <fullName evidence="7">D-glutamic acid-adding enzyme</fullName>
    </alternativeName>
    <alternativeName>
        <fullName evidence="7">UDP-N-acetylmuramoyl-L-alanyl-D-glutamate synthetase</fullName>
    </alternativeName>
</protein>
<keyword evidence="5 7" id="KW-0547">Nucleotide-binding</keyword>
<evidence type="ECO:0000256" key="3">
    <source>
        <dbReference type="ARBA" id="ARBA00022490"/>
    </source>
</evidence>
<evidence type="ECO:0000256" key="4">
    <source>
        <dbReference type="ARBA" id="ARBA00022598"/>
    </source>
</evidence>
<dbReference type="Pfam" id="PF08245">
    <property type="entry name" value="Mur_ligase_M"/>
    <property type="match status" value="1"/>
</dbReference>
<dbReference type="InterPro" id="IPR036565">
    <property type="entry name" value="Mur-like_cat_sf"/>
</dbReference>
<dbReference type="RefSeq" id="WP_055439292.1">
    <property type="nucleotide sequence ID" value="NZ_CYHB01000004.1"/>
</dbReference>
<dbReference type="GO" id="GO:0071555">
    <property type="term" value="P:cell wall organization"/>
    <property type="evidence" value="ECO:0007669"/>
    <property type="project" value="UniProtKB-KW"/>
</dbReference>
<dbReference type="Proteomes" id="UP000182598">
    <property type="component" value="Unassembled WGS sequence"/>
</dbReference>
<dbReference type="Gene3D" id="3.40.50.720">
    <property type="entry name" value="NAD(P)-binding Rossmann-like Domain"/>
    <property type="match status" value="1"/>
</dbReference>
<dbReference type="SUPFAM" id="SSF53244">
    <property type="entry name" value="MurD-like peptide ligases, peptide-binding domain"/>
    <property type="match status" value="1"/>
</dbReference>
<dbReference type="GO" id="GO:0008360">
    <property type="term" value="P:regulation of cell shape"/>
    <property type="evidence" value="ECO:0007669"/>
    <property type="project" value="UniProtKB-KW"/>
</dbReference>
<feature type="domain" description="Mur ligase central" evidence="10">
    <location>
        <begin position="116"/>
        <end position="290"/>
    </location>
</feature>
<keyword evidence="3 7" id="KW-0963">Cytoplasm</keyword>
<dbReference type="PANTHER" id="PTHR43692">
    <property type="entry name" value="UDP-N-ACETYLMURAMOYLALANINE--D-GLUTAMATE LIGASE"/>
    <property type="match status" value="1"/>
</dbReference>
<dbReference type="InterPro" id="IPR005762">
    <property type="entry name" value="MurD"/>
</dbReference>
<dbReference type="SUPFAM" id="SSF53623">
    <property type="entry name" value="MurD-like peptide ligases, catalytic domain"/>
    <property type="match status" value="1"/>
</dbReference>
<dbReference type="PANTHER" id="PTHR43692:SF1">
    <property type="entry name" value="UDP-N-ACETYLMURAMOYLALANINE--D-GLUTAMATE LIGASE"/>
    <property type="match status" value="1"/>
</dbReference>
<evidence type="ECO:0000313" key="11">
    <source>
        <dbReference type="EMBL" id="CUA86842.1"/>
    </source>
</evidence>
<sequence>MKLAALDSYETIGVVGLGQTGLSCVRYLLQRDIVPVVFDTRQQPPGLAELEQLHADMEVHTGPLEIEHVLGLDLLVVSPGVDLRLPALQLAIDAAIPVVGDMDLFARHANKPVLGITGSNGKSTVTRLVADLLTAAGKKVAMGGNIGVPVLDLVGQPADVFVLELSSFQLELMHDLHLRGATLLNISDDHMDRYNDLRDYSNAKHRIYNRTDVAVWNREQEMTAPALIPLNAHVTFGLNPSEERGPDMFGLRQIDGDIVIEFSGEPLVRASELKITGTHNLLNVQAALALVYSVGVNPPDVIGALKQFKGLPHRCEPLGEVNKVQWVNDSKATNIGAAEAAIFGLRPLVSGKLILIAGGDGKGADFSHFRAALQQVDVVIVFGKDAERIANQVQHAVRVTTLEQAVTTAAELADANSMVLLSPACASLDMFKNYEHRGDEFRRLVMQLTATTKSN</sequence>
<dbReference type="GO" id="GO:0051301">
    <property type="term" value="P:cell division"/>
    <property type="evidence" value="ECO:0007669"/>
    <property type="project" value="UniProtKB-KW"/>
</dbReference>
<dbReference type="GO" id="GO:0009252">
    <property type="term" value="P:peptidoglycan biosynthetic process"/>
    <property type="evidence" value="ECO:0007669"/>
    <property type="project" value="UniProtKB-UniRule"/>
</dbReference>
<accession>A0A0K6H776</accession>
<dbReference type="OrthoDB" id="9809796at2"/>
<dbReference type="EC" id="6.3.2.9" evidence="7 8"/>
<dbReference type="Gene3D" id="3.90.190.20">
    <property type="entry name" value="Mur ligase, C-terminal domain"/>
    <property type="match status" value="1"/>
</dbReference>
<keyword evidence="7 8" id="KW-0132">Cell division</keyword>
<keyword evidence="7 8" id="KW-0961">Cell wall biogenesis/degradation</keyword>
<dbReference type="UniPathway" id="UPA00219"/>
<comment type="pathway">
    <text evidence="2 7 8">Cell wall biogenesis; peptidoglycan biosynthesis.</text>
</comment>
<keyword evidence="4 7" id="KW-0436">Ligase</keyword>
<comment type="catalytic activity">
    <reaction evidence="7 8">
        <text>UDP-N-acetyl-alpha-D-muramoyl-L-alanine + D-glutamate + ATP = UDP-N-acetyl-alpha-D-muramoyl-L-alanyl-D-glutamate + ADP + phosphate + H(+)</text>
        <dbReference type="Rhea" id="RHEA:16429"/>
        <dbReference type="ChEBI" id="CHEBI:15378"/>
        <dbReference type="ChEBI" id="CHEBI:29986"/>
        <dbReference type="ChEBI" id="CHEBI:30616"/>
        <dbReference type="ChEBI" id="CHEBI:43474"/>
        <dbReference type="ChEBI" id="CHEBI:83898"/>
        <dbReference type="ChEBI" id="CHEBI:83900"/>
        <dbReference type="ChEBI" id="CHEBI:456216"/>
        <dbReference type="EC" id="6.3.2.9"/>
    </reaction>
</comment>
<dbReference type="Pfam" id="PF02875">
    <property type="entry name" value="Mur_ligase_C"/>
    <property type="match status" value="1"/>
</dbReference>
<dbReference type="PROSITE" id="PS51257">
    <property type="entry name" value="PROKAR_LIPOPROTEIN"/>
    <property type="match status" value="1"/>
</dbReference>
<proteinExistence type="inferred from homology"/>
<dbReference type="GO" id="GO:0008764">
    <property type="term" value="F:UDP-N-acetylmuramoylalanine-D-glutamate ligase activity"/>
    <property type="evidence" value="ECO:0007669"/>
    <property type="project" value="UniProtKB-UniRule"/>
</dbReference>
<dbReference type="InterPro" id="IPR036615">
    <property type="entry name" value="Mur_ligase_C_dom_sf"/>
</dbReference>
<dbReference type="Gene3D" id="3.40.1190.10">
    <property type="entry name" value="Mur-like, catalytic domain"/>
    <property type="match status" value="1"/>
</dbReference>
<comment type="subcellular location">
    <subcellularLocation>
        <location evidence="1 7 8">Cytoplasm</location>
    </subcellularLocation>
</comment>
<comment type="similarity">
    <text evidence="7">Belongs to the MurCDEF family.</text>
</comment>
<gene>
    <name evidence="7" type="primary">murD</name>
    <name evidence="11" type="ORF">Ga0061064_1635</name>
</gene>
<keyword evidence="7 8" id="KW-0131">Cell cycle</keyword>
<comment type="function">
    <text evidence="7 8">Cell wall formation. Catalyzes the addition of glutamate to the nucleotide precursor UDP-N-acetylmuramoyl-L-alanine (UMA).</text>
</comment>
<dbReference type="Pfam" id="PF21799">
    <property type="entry name" value="MurD-like_N"/>
    <property type="match status" value="1"/>
</dbReference>
<dbReference type="HAMAP" id="MF_00639">
    <property type="entry name" value="MurD"/>
    <property type="match status" value="1"/>
</dbReference>
<dbReference type="NCBIfam" id="TIGR01087">
    <property type="entry name" value="murD"/>
    <property type="match status" value="1"/>
</dbReference>
<feature type="domain" description="Mur ligase C-terminal" evidence="9">
    <location>
        <begin position="313"/>
        <end position="425"/>
    </location>
</feature>
<organism evidence="11 12">
    <name type="scientific">Pseudidiomarina woesei</name>
    <dbReference type="NCBI Taxonomy" id="1381080"/>
    <lineage>
        <taxon>Bacteria</taxon>
        <taxon>Pseudomonadati</taxon>
        <taxon>Pseudomonadota</taxon>
        <taxon>Gammaproteobacteria</taxon>
        <taxon>Alteromonadales</taxon>
        <taxon>Idiomarinaceae</taxon>
        <taxon>Pseudidiomarina</taxon>
    </lineage>
</organism>
<dbReference type="InterPro" id="IPR013221">
    <property type="entry name" value="Mur_ligase_cen"/>
</dbReference>
<dbReference type="AlphaFoldDB" id="A0A0K6H776"/>
<dbReference type="GO" id="GO:0005737">
    <property type="term" value="C:cytoplasm"/>
    <property type="evidence" value="ECO:0007669"/>
    <property type="project" value="UniProtKB-SubCell"/>
</dbReference>
<reference evidence="12" key="1">
    <citation type="submission" date="2015-08" db="EMBL/GenBank/DDBJ databases">
        <authorList>
            <person name="Varghese N."/>
        </authorList>
    </citation>
    <scope>NUCLEOTIDE SEQUENCE [LARGE SCALE GENOMIC DNA]</scope>
    <source>
        <strain evidence="12">DSM 27808</strain>
    </source>
</reference>
<evidence type="ECO:0000313" key="12">
    <source>
        <dbReference type="Proteomes" id="UP000182598"/>
    </source>
</evidence>
<dbReference type="EMBL" id="CYHB01000004">
    <property type="protein sequence ID" value="CUA86842.1"/>
    <property type="molecule type" value="Genomic_DNA"/>
</dbReference>
<keyword evidence="12" id="KW-1185">Reference proteome</keyword>
<dbReference type="GO" id="GO:0005524">
    <property type="term" value="F:ATP binding"/>
    <property type="evidence" value="ECO:0007669"/>
    <property type="project" value="UniProtKB-UniRule"/>
</dbReference>
<keyword evidence="6 7" id="KW-0067">ATP-binding</keyword>
<keyword evidence="7 8" id="KW-0133">Cell shape</keyword>
<feature type="binding site" evidence="7">
    <location>
        <begin position="118"/>
        <end position="124"/>
    </location>
    <ligand>
        <name>ATP</name>
        <dbReference type="ChEBI" id="CHEBI:30616"/>
    </ligand>
</feature>
<evidence type="ECO:0000256" key="7">
    <source>
        <dbReference type="HAMAP-Rule" id="MF_00639"/>
    </source>
</evidence>
<dbReference type="InterPro" id="IPR004101">
    <property type="entry name" value="Mur_ligase_C"/>
</dbReference>
<name>A0A0K6H776_9GAMM</name>
<evidence type="ECO:0000256" key="2">
    <source>
        <dbReference type="ARBA" id="ARBA00004752"/>
    </source>
</evidence>
<evidence type="ECO:0000259" key="9">
    <source>
        <dbReference type="Pfam" id="PF02875"/>
    </source>
</evidence>
<evidence type="ECO:0000256" key="8">
    <source>
        <dbReference type="RuleBase" id="RU003664"/>
    </source>
</evidence>
<evidence type="ECO:0000259" key="10">
    <source>
        <dbReference type="Pfam" id="PF08245"/>
    </source>
</evidence>
<evidence type="ECO:0000256" key="1">
    <source>
        <dbReference type="ARBA" id="ARBA00004496"/>
    </source>
</evidence>
<keyword evidence="7 8" id="KW-0573">Peptidoglycan synthesis</keyword>